<feature type="domain" description="EthD" evidence="1">
    <location>
        <begin position="7"/>
        <end position="93"/>
    </location>
</feature>
<organism evidence="2 3">
    <name type="scientific">Variovorax humicola</name>
    <dbReference type="NCBI Taxonomy" id="1769758"/>
    <lineage>
        <taxon>Bacteria</taxon>
        <taxon>Pseudomonadati</taxon>
        <taxon>Pseudomonadota</taxon>
        <taxon>Betaproteobacteria</taxon>
        <taxon>Burkholderiales</taxon>
        <taxon>Comamonadaceae</taxon>
        <taxon>Variovorax</taxon>
    </lineage>
</organism>
<dbReference type="SUPFAM" id="SSF54909">
    <property type="entry name" value="Dimeric alpha+beta barrel"/>
    <property type="match status" value="2"/>
</dbReference>
<keyword evidence="3" id="KW-1185">Reference proteome</keyword>
<dbReference type="RefSeq" id="WP_340366184.1">
    <property type="nucleotide sequence ID" value="NZ_JBBKZV010000019.1"/>
</dbReference>
<dbReference type="EMBL" id="JBBKZV010000019">
    <property type="protein sequence ID" value="MEJ8825157.1"/>
    <property type="molecule type" value="Genomic_DNA"/>
</dbReference>
<evidence type="ECO:0000259" key="1">
    <source>
        <dbReference type="Pfam" id="PF07110"/>
    </source>
</evidence>
<name>A0ABU8W6Z1_9BURK</name>
<feature type="domain" description="EthD" evidence="1">
    <location>
        <begin position="128"/>
        <end position="212"/>
    </location>
</feature>
<dbReference type="Pfam" id="PF07110">
    <property type="entry name" value="EthD"/>
    <property type="match status" value="2"/>
</dbReference>
<dbReference type="Gene3D" id="3.30.70.100">
    <property type="match status" value="2"/>
</dbReference>
<protein>
    <submittedName>
        <fullName evidence="2">EthD domain-containing protein</fullName>
    </submittedName>
</protein>
<sequence>MGLIRKKPEWSAEAFSEYWRGHHGALAKRAPGLRGYWQNPVTERLQRGIDFPRGPWDLDGFSQLWFDDVGRADHAFNDSALAADLIADESHFLGGLHIVTAEQRVVIDLPERQSRARLLKRMSILKRRPDLGEEDFRREWKVHGDLVRKMPGVSAYRQNVVIARELVKGQPCGYDDFAIDGIVELWFEDAATLEAAFGSEAGKESMDHAKTFLAEITAFVVAERQIL</sequence>
<reference evidence="2 3" key="1">
    <citation type="submission" date="2024-03" db="EMBL/GenBank/DDBJ databases">
        <title>Novel species of the genus Variovorax.</title>
        <authorList>
            <person name="Liu Q."/>
            <person name="Xin Y.-H."/>
        </authorList>
    </citation>
    <scope>NUCLEOTIDE SEQUENCE [LARGE SCALE GENOMIC DNA]</scope>
    <source>
        <strain evidence="2 3">KACC 18501</strain>
    </source>
</reference>
<evidence type="ECO:0000313" key="2">
    <source>
        <dbReference type="EMBL" id="MEJ8825157.1"/>
    </source>
</evidence>
<gene>
    <name evidence="2" type="ORF">WKW80_24545</name>
</gene>
<comment type="caution">
    <text evidence="2">The sequence shown here is derived from an EMBL/GenBank/DDBJ whole genome shotgun (WGS) entry which is preliminary data.</text>
</comment>
<dbReference type="InterPro" id="IPR011008">
    <property type="entry name" value="Dimeric_a/b-barrel"/>
</dbReference>
<dbReference type="InterPro" id="IPR009799">
    <property type="entry name" value="EthD_dom"/>
</dbReference>
<accession>A0ABU8W6Z1</accession>
<dbReference type="Proteomes" id="UP001363010">
    <property type="component" value="Unassembled WGS sequence"/>
</dbReference>
<evidence type="ECO:0000313" key="3">
    <source>
        <dbReference type="Proteomes" id="UP001363010"/>
    </source>
</evidence>
<dbReference type="NCBIfam" id="TIGR02118">
    <property type="entry name" value="EthD family reductase"/>
    <property type="match status" value="1"/>
</dbReference>
<proteinExistence type="predicted"/>